<dbReference type="Pfam" id="PF05960">
    <property type="entry name" value="DUF885"/>
    <property type="match status" value="1"/>
</dbReference>
<reference evidence="2" key="1">
    <citation type="submission" date="2011-12" db="EMBL/GenBank/DDBJ databases">
        <title>Complete genome sequence of Streptomyces cattleya strain DSM 46488.</title>
        <authorList>
            <person name="Ou H.-Y."/>
            <person name="Li P."/>
            <person name="Zhao C."/>
            <person name="O'Hagan D."/>
            <person name="Deng Z."/>
        </authorList>
    </citation>
    <scope>NUCLEOTIDE SEQUENCE [LARGE SCALE GENOMIC DNA]</scope>
    <source>
        <strain evidence="2">ATCC 35852 / DSM 46488 / JCM 4925 / NBRC 14057 / NRRL 8057</strain>
        <plasmid evidence="2">Plasmid pSCATT</plasmid>
    </source>
</reference>
<keyword evidence="2" id="KW-1185">Reference proteome</keyword>
<name>F8JMQ8_STREN</name>
<dbReference type="KEGG" id="sct:SCAT_p0628"/>
<keyword evidence="1" id="KW-0614">Plasmid</keyword>
<evidence type="ECO:0000313" key="2">
    <source>
        <dbReference type="Proteomes" id="UP000007842"/>
    </source>
</evidence>
<dbReference type="PANTHER" id="PTHR33361">
    <property type="entry name" value="GLR0591 PROTEIN"/>
    <property type="match status" value="1"/>
</dbReference>
<dbReference type="AlphaFoldDB" id="F8JMQ8"/>
<gene>
    <name evidence="1" type="ordered locus">SCATT_p11140</name>
</gene>
<dbReference type="Proteomes" id="UP000007842">
    <property type="component" value="Plasmid pSCATT"/>
</dbReference>
<dbReference type="RefSeq" id="WP_014151083.1">
    <property type="nucleotide sequence ID" value="NC_016113.1"/>
</dbReference>
<organism evidence="1 2">
    <name type="scientific">Streptantibioticus cattleyicolor (strain ATCC 35852 / DSM 46488 / JCM 4925 / NBRC 14057 / NRRL 8057)</name>
    <name type="common">Streptomyces cattleya</name>
    <dbReference type="NCBI Taxonomy" id="1003195"/>
    <lineage>
        <taxon>Bacteria</taxon>
        <taxon>Bacillati</taxon>
        <taxon>Actinomycetota</taxon>
        <taxon>Actinomycetes</taxon>
        <taxon>Kitasatosporales</taxon>
        <taxon>Streptomycetaceae</taxon>
        <taxon>Streptantibioticus</taxon>
    </lineage>
</organism>
<dbReference type="PANTHER" id="PTHR33361:SF15">
    <property type="entry name" value="DUF885 FAMILY LIPOPROTEIN"/>
    <property type="match status" value="1"/>
</dbReference>
<dbReference type="KEGG" id="scy:SCATT_p11140"/>
<evidence type="ECO:0000313" key="1">
    <source>
        <dbReference type="EMBL" id="AEW99307.1"/>
    </source>
</evidence>
<dbReference type="OrthoDB" id="9760040at2"/>
<dbReference type="HOGENOM" id="CLU_028527_0_0_11"/>
<dbReference type="InterPro" id="IPR010281">
    <property type="entry name" value="DUF885"/>
</dbReference>
<sequence>MDARLRAVCDLLVPTVREEAGRHEYDGAVQDLSPDGVRAALARLDAAAAGPAPDDPHDAAHLAVFEEALRVRHRRLELHRRDPYPHLANLELACYERPYAPAEQRAAARRRHLARWPDAIDAALESLDAVTAPVARALLGTARGLAADVRPDDGDLGERALRAHAALVAHLEHAALHGPPRAALGGPALAALMGSAEGVTVDLGRLAERADAERRRLTELLRDACARVEPGTAPAALLPRLFADHPEPGAVLAEARSLARESIAFTRERHLVPYVDGECEVVLPPPSRRWVTAMMVWNPPGEPDAPSRYLVTPPDPGWEPARAEEWLTRYSRTTLPAITVHEVAPGHFAHGRTLRRLTSPVRRTLHSLTFMEGWAHYAEEVCLEEGFRSGDPRFAVGVAVEALVRVTRLACAIGLHTGAMDVEEATARFMSDAHLAREAAAAEARRGTFDATYGRYTWGKFALLDLRERARREPGSTLPAFHATVLALGCPPIGLLDRVLDTPRRPAGTRGH</sequence>
<protein>
    <submittedName>
        <fullName evidence="1">Putative secreted protein</fullName>
    </submittedName>
</protein>
<geneLocation type="plasmid" evidence="1 2">
    <name>pSCATT</name>
</geneLocation>
<accession>F8JMQ8</accession>
<dbReference type="PATRIC" id="fig|1003195.11.peg.607"/>
<proteinExistence type="predicted"/>
<accession>G8XEF3</accession>
<dbReference type="EMBL" id="CP003229">
    <property type="protein sequence ID" value="AEW99307.1"/>
    <property type="molecule type" value="Genomic_DNA"/>
</dbReference>